<dbReference type="GO" id="GO:0005737">
    <property type="term" value="C:cytoplasm"/>
    <property type="evidence" value="ECO:0007669"/>
    <property type="project" value="TreeGrafter"/>
</dbReference>
<dbReference type="InterPro" id="IPR036291">
    <property type="entry name" value="NAD(P)-bd_dom_sf"/>
</dbReference>
<accession>A0A218W8N0</accession>
<dbReference type="PANTHER" id="PTHR42840">
    <property type="entry name" value="NAD(P)-BINDING ROSSMANN-FOLD SUPERFAMILY PROTEIN-RELATED"/>
    <property type="match status" value="1"/>
</dbReference>
<dbReference type="AlphaFoldDB" id="A0A218W8N0"/>
<organism evidence="2 3">
    <name type="scientific">Punica granatum</name>
    <name type="common">Pomegranate</name>
    <dbReference type="NCBI Taxonomy" id="22663"/>
    <lineage>
        <taxon>Eukaryota</taxon>
        <taxon>Viridiplantae</taxon>
        <taxon>Streptophyta</taxon>
        <taxon>Embryophyta</taxon>
        <taxon>Tracheophyta</taxon>
        <taxon>Spermatophyta</taxon>
        <taxon>Magnoliopsida</taxon>
        <taxon>eudicotyledons</taxon>
        <taxon>Gunneridae</taxon>
        <taxon>Pentapetalae</taxon>
        <taxon>rosids</taxon>
        <taxon>malvids</taxon>
        <taxon>Myrtales</taxon>
        <taxon>Lythraceae</taxon>
        <taxon>Punica</taxon>
    </lineage>
</organism>
<dbReference type="GO" id="GO:0016491">
    <property type="term" value="F:oxidoreductase activity"/>
    <property type="evidence" value="ECO:0007669"/>
    <property type="project" value="TreeGrafter"/>
</dbReference>
<name>A0A218W8N0_PUNGR</name>
<dbReference type="Pfam" id="PF01408">
    <property type="entry name" value="GFO_IDH_MocA"/>
    <property type="match status" value="1"/>
</dbReference>
<evidence type="ECO:0000313" key="2">
    <source>
        <dbReference type="EMBL" id="OWM69224.1"/>
    </source>
</evidence>
<dbReference type="Gene3D" id="3.40.50.720">
    <property type="entry name" value="NAD(P)-binding Rossmann-like Domain"/>
    <property type="match status" value="1"/>
</dbReference>
<dbReference type="Gene3D" id="3.30.360.10">
    <property type="entry name" value="Dihydrodipicolinate Reductase, domain 2"/>
    <property type="match status" value="2"/>
</dbReference>
<dbReference type="GO" id="GO:0006740">
    <property type="term" value="P:NADPH regeneration"/>
    <property type="evidence" value="ECO:0007669"/>
    <property type="project" value="TreeGrafter"/>
</dbReference>
<evidence type="ECO:0000259" key="1">
    <source>
        <dbReference type="Pfam" id="PF01408"/>
    </source>
</evidence>
<proteinExistence type="predicted"/>
<sequence>MAEKRTQIAILGAGIFVRSQYIPRLSEISDLVLVKAIWSRTEESARGAVDIARKHFPEVECKWGDEGLEEIIRDESIPAVAVVLAGQTQVDMSLRLLKAGKHVLQATTEIEMALASYNSILANSPGQPIWALAENYRFEPAFVEGKSLLAEIGDMMTVQGGFILDMGVHFIAGLRMIFWRVVGLKGTVQVDRGTQDGRHGYVVSFYGADGQCKSTFYPFSGVTEELKAFLHDVSTVTVKVKESGYKAEPRCSFVEGARDVAVLLAMLDSGNKRGELVPVTKY</sequence>
<dbReference type="SUPFAM" id="SSF51735">
    <property type="entry name" value="NAD(P)-binding Rossmann-fold domains"/>
    <property type="match status" value="1"/>
</dbReference>
<dbReference type="GO" id="GO:0000166">
    <property type="term" value="F:nucleotide binding"/>
    <property type="evidence" value="ECO:0007669"/>
    <property type="project" value="InterPro"/>
</dbReference>
<feature type="domain" description="Gfo/Idh/MocA-like oxidoreductase N-terminal" evidence="1">
    <location>
        <begin position="7"/>
        <end position="105"/>
    </location>
</feature>
<comment type="caution">
    <text evidence="2">The sequence shown here is derived from an EMBL/GenBank/DDBJ whole genome shotgun (WGS) entry which is preliminary data.</text>
</comment>
<dbReference type="PANTHER" id="PTHR42840:SF5">
    <property type="entry name" value="NAD(P)-BINDING ROSSMANN-FOLD SUPERFAMILY PROTEIN"/>
    <property type="match status" value="1"/>
</dbReference>
<dbReference type="EMBL" id="MTKT01004939">
    <property type="protein sequence ID" value="OWM69224.1"/>
    <property type="molecule type" value="Genomic_DNA"/>
</dbReference>
<evidence type="ECO:0000313" key="3">
    <source>
        <dbReference type="Proteomes" id="UP000197138"/>
    </source>
</evidence>
<dbReference type="Proteomes" id="UP000197138">
    <property type="component" value="Unassembled WGS sequence"/>
</dbReference>
<gene>
    <name evidence="2" type="ORF">CDL15_Pgr025411</name>
</gene>
<reference evidence="3" key="1">
    <citation type="journal article" date="2017" name="Plant J.">
        <title>The pomegranate (Punica granatum L.) genome and the genomics of punicalagin biosynthesis.</title>
        <authorList>
            <person name="Qin G."/>
            <person name="Xu C."/>
            <person name="Ming R."/>
            <person name="Tang H."/>
            <person name="Guyot R."/>
            <person name="Kramer E.M."/>
            <person name="Hu Y."/>
            <person name="Yi X."/>
            <person name="Qi Y."/>
            <person name="Xu X."/>
            <person name="Gao Z."/>
            <person name="Pan H."/>
            <person name="Jian J."/>
            <person name="Tian Y."/>
            <person name="Yue Z."/>
            <person name="Xu Y."/>
        </authorList>
    </citation>
    <scope>NUCLEOTIDE SEQUENCE [LARGE SCALE GENOMIC DNA]</scope>
    <source>
        <strain evidence="3">cv. Dabenzi</strain>
    </source>
</reference>
<protein>
    <recommendedName>
        <fullName evidence="1">Gfo/Idh/MocA-like oxidoreductase N-terminal domain-containing protein</fullName>
    </recommendedName>
</protein>
<dbReference type="InterPro" id="IPR000683">
    <property type="entry name" value="Gfo/Idh/MocA-like_OxRdtase_N"/>
</dbReference>